<comment type="caution">
    <text evidence="2">The sequence shown here is derived from an EMBL/GenBank/DDBJ whole genome shotgun (WGS) entry which is preliminary data.</text>
</comment>
<keyword evidence="1" id="KW-1133">Transmembrane helix</keyword>
<keyword evidence="1" id="KW-0472">Membrane</keyword>
<dbReference type="AlphaFoldDB" id="A0A2T1G650"/>
<evidence type="ECO:0000256" key="1">
    <source>
        <dbReference type="SAM" id="Phobius"/>
    </source>
</evidence>
<protein>
    <recommendedName>
        <fullName evidence="4">DUF4164 domain-containing protein</fullName>
    </recommendedName>
</protein>
<gene>
    <name evidence="2" type="ORF">C7B77_20205</name>
</gene>
<dbReference type="EMBL" id="PVWO01000318">
    <property type="protein sequence ID" value="PSB52737.1"/>
    <property type="molecule type" value="Genomic_DNA"/>
</dbReference>
<evidence type="ECO:0000313" key="2">
    <source>
        <dbReference type="EMBL" id="PSB52737.1"/>
    </source>
</evidence>
<dbReference type="RefSeq" id="WP_106308994.1">
    <property type="nucleotide sequence ID" value="NZ_PVWO01000318.1"/>
</dbReference>
<keyword evidence="1" id="KW-0812">Transmembrane</keyword>
<sequence length="111" mass="12095">MTQSTDRDIQEINNAVDANSRAIDANSKAIADLTASIAGLREEMRVGFTKAEGQINNVETKLDAKIDVVRGELRVIDVKSEGRTRIGFWSLLVRGTAIVVLGGLFVVFLFS</sequence>
<organism evidence="2 3">
    <name type="scientific">Chamaesiphon polymorphus CCALA 037</name>
    <dbReference type="NCBI Taxonomy" id="2107692"/>
    <lineage>
        <taxon>Bacteria</taxon>
        <taxon>Bacillati</taxon>
        <taxon>Cyanobacteriota</taxon>
        <taxon>Cyanophyceae</taxon>
        <taxon>Gomontiellales</taxon>
        <taxon>Chamaesiphonaceae</taxon>
        <taxon>Chamaesiphon</taxon>
    </lineage>
</organism>
<accession>A0A2T1G650</accession>
<evidence type="ECO:0008006" key="4">
    <source>
        <dbReference type="Google" id="ProtNLM"/>
    </source>
</evidence>
<feature type="transmembrane region" description="Helical" evidence="1">
    <location>
        <begin position="88"/>
        <end position="110"/>
    </location>
</feature>
<keyword evidence="3" id="KW-1185">Reference proteome</keyword>
<reference evidence="2 3" key="1">
    <citation type="submission" date="2018-03" db="EMBL/GenBank/DDBJ databases">
        <title>The ancient ancestry and fast evolution of plastids.</title>
        <authorList>
            <person name="Moore K.R."/>
            <person name="Magnabosco C."/>
            <person name="Momper L."/>
            <person name="Gold D.A."/>
            <person name="Bosak T."/>
            <person name="Fournier G.P."/>
        </authorList>
    </citation>
    <scope>NUCLEOTIDE SEQUENCE [LARGE SCALE GENOMIC DNA]</scope>
    <source>
        <strain evidence="2 3">CCALA 037</strain>
    </source>
</reference>
<dbReference type="Proteomes" id="UP000238937">
    <property type="component" value="Unassembled WGS sequence"/>
</dbReference>
<evidence type="ECO:0000313" key="3">
    <source>
        <dbReference type="Proteomes" id="UP000238937"/>
    </source>
</evidence>
<proteinExistence type="predicted"/>
<dbReference type="OrthoDB" id="9840330at2"/>
<name>A0A2T1G650_9CYAN</name>